<comment type="caution">
    <text evidence="2">The sequence shown here is derived from an EMBL/GenBank/DDBJ whole genome shotgun (WGS) entry which is preliminary data.</text>
</comment>
<dbReference type="EMBL" id="JACJHR010000057">
    <property type="protein sequence ID" value="MBB2503645.1"/>
    <property type="molecule type" value="Genomic_DNA"/>
</dbReference>
<gene>
    <name evidence="2" type="ORF">H5411_31470</name>
</gene>
<evidence type="ECO:0000313" key="3">
    <source>
        <dbReference type="Proteomes" id="UP000550260"/>
    </source>
</evidence>
<sequence length="98" mass="10624">MTMTLQSCSTAKSTPSGMIDEAHRSAADTRLLKRRFYASFADRDATLLAMFDEFSMLLIDAFQSGAHGGHGHRAAHRRGPAAVEPSTGFGVRPRDGLE</sequence>
<proteinExistence type="predicted"/>
<protein>
    <submittedName>
        <fullName evidence="2">Uncharacterized protein</fullName>
    </submittedName>
</protein>
<feature type="compositionally biased region" description="Polar residues" evidence="1">
    <location>
        <begin position="1"/>
        <end position="16"/>
    </location>
</feature>
<feature type="region of interest" description="Disordered" evidence="1">
    <location>
        <begin position="1"/>
        <end position="22"/>
    </location>
</feature>
<reference evidence="2 3" key="1">
    <citation type="submission" date="2020-08" db="EMBL/GenBank/DDBJ databases">
        <title>Amycolatopsis echigonensis JCM 21831.</title>
        <authorList>
            <person name="Tedsree N."/>
            <person name="Kuncharoen N."/>
            <person name="Likhitwitayawuid K."/>
            <person name="Tanasupawat S."/>
        </authorList>
    </citation>
    <scope>NUCLEOTIDE SEQUENCE [LARGE SCALE GENOMIC DNA]</scope>
    <source>
        <strain evidence="2 3">JCM 21831</strain>
    </source>
</reference>
<dbReference type="RefSeq" id="WP_167441801.1">
    <property type="nucleotide sequence ID" value="NZ_JACJHR010000057.1"/>
</dbReference>
<dbReference type="AlphaFoldDB" id="A0A8E1W4R3"/>
<evidence type="ECO:0000313" key="2">
    <source>
        <dbReference type="EMBL" id="MBB2503645.1"/>
    </source>
</evidence>
<accession>A0A8E1W4R3</accession>
<feature type="region of interest" description="Disordered" evidence="1">
    <location>
        <begin position="67"/>
        <end position="98"/>
    </location>
</feature>
<organism evidence="2 3">
    <name type="scientific">Amycolatopsis echigonensis</name>
    <dbReference type="NCBI Taxonomy" id="2576905"/>
    <lineage>
        <taxon>Bacteria</taxon>
        <taxon>Bacillati</taxon>
        <taxon>Actinomycetota</taxon>
        <taxon>Actinomycetes</taxon>
        <taxon>Pseudonocardiales</taxon>
        <taxon>Pseudonocardiaceae</taxon>
        <taxon>Amycolatopsis</taxon>
    </lineage>
</organism>
<dbReference type="Proteomes" id="UP000550260">
    <property type="component" value="Unassembled WGS sequence"/>
</dbReference>
<evidence type="ECO:0000256" key="1">
    <source>
        <dbReference type="SAM" id="MobiDB-lite"/>
    </source>
</evidence>
<feature type="compositionally biased region" description="Basic residues" evidence="1">
    <location>
        <begin position="69"/>
        <end position="79"/>
    </location>
</feature>
<name>A0A8E1W4R3_9PSEU</name>